<dbReference type="GO" id="GO:0006508">
    <property type="term" value="P:proteolysis"/>
    <property type="evidence" value="ECO:0007669"/>
    <property type="project" value="UniProtKB-KW"/>
</dbReference>
<evidence type="ECO:0000256" key="1">
    <source>
        <dbReference type="ARBA" id="ARBA00007623"/>
    </source>
</evidence>
<keyword evidence="2 5" id="KW-0645">Protease</keyword>
<dbReference type="InterPro" id="IPR001300">
    <property type="entry name" value="Peptidase_C2_calpain_cat"/>
</dbReference>
<proteinExistence type="inferred from homology"/>
<dbReference type="InterPro" id="IPR038765">
    <property type="entry name" value="Papain-like_cys_pep_sf"/>
</dbReference>
<accession>A0A202BTL1</accession>
<dbReference type="RefSeq" id="WP_087711923.1">
    <property type="nucleotide sequence ID" value="NZ_MVAG01000147.1"/>
</dbReference>
<feature type="domain" description="Calpain catalytic" evidence="6">
    <location>
        <begin position="158"/>
        <end position="434"/>
    </location>
</feature>
<dbReference type="Pfam" id="PF00648">
    <property type="entry name" value="Peptidase_C2"/>
    <property type="match status" value="1"/>
</dbReference>
<comment type="similarity">
    <text evidence="1">Belongs to the peptidase C2 family.</text>
</comment>
<evidence type="ECO:0000313" key="7">
    <source>
        <dbReference type="EMBL" id="OVE54833.1"/>
    </source>
</evidence>
<dbReference type="PRINTS" id="PR00704">
    <property type="entry name" value="CALPAIN"/>
</dbReference>
<evidence type="ECO:0000256" key="4">
    <source>
        <dbReference type="ARBA" id="ARBA00022807"/>
    </source>
</evidence>
<evidence type="ECO:0000256" key="5">
    <source>
        <dbReference type="PROSITE-ProRule" id="PRU00239"/>
    </source>
</evidence>
<evidence type="ECO:0000313" key="8">
    <source>
        <dbReference type="Proteomes" id="UP000196355"/>
    </source>
</evidence>
<dbReference type="PROSITE" id="PS50203">
    <property type="entry name" value="CALPAIN_CAT"/>
    <property type="match status" value="1"/>
</dbReference>
<name>A0A202BTL1_9FLAO</name>
<keyword evidence="4 5" id="KW-0788">Thiol protease</keyword>
<keyword evidence="3 5" id="KW-0378">Hydrolase</keyword>
<organism evidence="7 8">
    <name type="scientific">Chryseobacterium mucoviscidosis</name>
    <dbReference type="NCBI Taxonomy" id="1945581"/>
    <lineage>
        <taxon>Bacteria</taxon>
        <taxon>Pseudomonadati</taxon>
        <taxon>Bacteroidota</taxon>
        <taxon>Flavobacteriia</taxon>
        <taxon>Flavobacteriales</taxon>
        <taxon>Weeksellaceae</taxon>
        <taxon>Chryseobacterium group</taxon>
        <taxon>Chryseobacterium</taxon>
    </lineage>
</organism>
<dbReference type="Gene3D" id="3.90.70.10">
    <property type="entry name" value="Cysteine proteinases"/>
    <property type="match status" value="1"/>
</dbReference>
<dbReference type="GO" id="GO:0004198">
    <property type="term" value="F:calcium-dependent cysteine-type endopeptidase activity"/>
    <property type="evidence" value="ECO:0007669"/>
    <property type="project" value="InterPro"/>
</dbReference>
<sequence length="434" mass="47908">MDQAPKELFVGVINPYALTEAITGRTFDWKDAKSYQILEETLETNYAELFDIKFNSPLYAGLQLNSDNTVKVMKSDDIKIRAADKLETVNLSNIKTLNDLSGTGIKDLNSIAVKNARLDKGDVKVVLNIPKLNNTISNKVLSPSIKNIIFGMGNANGWTPAGTSWSDRGNFFNDVTEYNDPIQGAVANCYFIAAISAIAWADPYTIQHKVRATGTGETDRTNAIQFFTKGGGKDAATRLVEVTDNTIINSSNNNPVYCRSNDAGEIWPAVYEKAFAKWITNVNDDKPDISKTAFGDPAKAVAQLTNKTPYYYYTSPRTALDLFGVVRENSMSCKTINPMVAWTYGSGKDYTGSNIVGNHAYTVLGWSTFNGKNYIILRNPWGVTEPNGLNSYQGLISFFDGSFWRPINMIGNDGVFALEINSFKNYFEALAVTK</sequence>
<reference evidence="8" key="1">
    <citation type="submission" date="2017-02" db="EMBL/GenBank/DDBJ databases">
        <authorList>
            <person name="Tetz G."/>
            <person name="Tetz V."/>
        </authorList>
    </citation>
    <scope>NUCLEOTIDE SEQUENCE [LARGE SCALE GENOMIC DNA]</scope>
    <source>
        <strain evidence="8">VT16-26</strain>
    </source>
</reference>
<protein>
    <recommendedName>
        <fullName evidence="6">Calpain catalytic domain-containing protein</fullName>
    </recommendedName>
</protein>
<dbReference type="EMBL" id="MVAG01000147">
    <property type="protein sequence ID" value="OVE54833.1"/>
    <property type="molecule type" value="Genomic_DNA"/>
</dbReference>
<feature type="active site" evidence="5">
    <location>
        <position position="359"/>
    </location>
</feature>
<dbReference type="Proteomes" id="UP000196355">
    <property type="component" value="Unassembled WGS sequence"/>
</dbReference>
<dbReference type="SUPFAM" id="SSF54001">
    <property type="entry name" value="Cysteine proteinases"/>
    <property type="match status" value="1"/>
</dbReference>
<dbReference type="PANTHER" id="PTHR10183:SF379">
    <property type="entry name" value="CALPAIN-5"/>
    <property type="match status" value="1"/>
</dbReference>
<dbReference type="InterPro" id="IPR022684">
    <property type="entry name" value="Calpain_cysteine_protease"/>
</dbReference>
<evidence type="ECO:0000256" key="3">
    <source>
        <dbReference type="ARBA" id="ARBA00022801"/>
    </source>
</evidence>
<evidence type="ECO:0000256" key="2">
    <source>
        <dbReference type="ARBA" id="ARBA00022670"/>
    </source>
</evidence>
<keyword evidence="8" id="KW-1185">Reference proteome</keyword>
<evidence type="ECO:0000259" key="6">
    <source>
        <dbReference type="PROSITE" id="PS50203"/>
    </source>
</evidence>
<feature type="active site" evidence="5">
    <location>
        <position position="379"/>
    </location>
</feature>
<dbReference type="PANTHER" id="PTHR10183">
    <property type="entry name" value="CALPAIN"/>
    <property type="match status" value="1"/>
</dbReference>
<comment type="caution">
    <text evidence="7">The sequence shown here is derived from an EMBL/GenBank/DDBJ whole genome shotgun (WGS) entry which is preliminary data.</text>
</comment>
<gene>
    <name evidence="7" type="ORF">B0E34_18640</name>
</gene>
<feature type="active site" evidence="5">
    <location>
        <position position="189"/>
    </location>
</feature>
<dbReference type="AlphaFoldDB" id="A0A202BTL1"/>